<name>A0A0C1Y985_9CYAN</name>
<gene>
    <name evidence="1" type="ORF">QQ91_018630</name>
</gene>
<protein>
    <submittedName>
        <fullName evidence="1">OsmC family protein</fullName>
    </submittedName>
</protein>
<reference evidence="1" key="2">
    <citation type="journal article" date="2015" name="Genome Announc.">
        <title>Draft Genome Sequence of Filamentous Marine Cyanobacterium Lyngbya confervoides Strain BDU141951.</title>
        <authorList>
            <person name="Chandrababunaidu M.M."/>
            <person name="Sen D."/>
            <person name="Tripathy S."/>
        </authorList>
    </citation>
    <scope>NUCLEOTIDE SEQUENCE</scope>
    <source>
        <strain evidence="1">BDU141951</strain>
    </source>
</reference>
<dbReference type="InterPro" id="IPR015946">
    <property type="entry name" value="KH_dom-like_a/b"/>
</dbReference>
<comment type="caution">
    <text evidence="1">The sequence shown here is derived from an EMBL/GenBank/DDBJ whole genome shotgun (WGS) entry which is preliminary data.</text>
</comment>
<sequence>MTSVRVTSNDSHFGQDVTIRQFRLAADEPPTLGGDDAGPTPCEWMLTALGSCKAITLKMYAERKGWKLDRVSVDLTYEAQAGEAKIEANLTLEGDLTEEQRQRLREISDRCPVQKLLKQPTQIQTQLLAQTPD</sequence>
<dbReference type="EMBL" id="JTHE02000003">
    <property type="protein sequence ID" value="NEV69121.1"/>
    <property type="molecule type" value="Genomic_DNA"/>
</dbReference>
<reference evidence="1" key="1">
    <citation type="submission" date="2014-11" db="EMBL/GenBank/DDBJ databases">
        <authorList>
            <person name="Malar M.C."/>
            <person name="Sen D."/>
            <person name="Tripathy S."/>
        </authorList>
    </citation>
    <scope>NUCLEOTIDE SEQUENCE</scope>
    <source>
        <strain evidence="1">BDU141951</strain>
    </source>
</reference>
<reference evidence="1" key="3">
    <citation type="submission" date="2020-02" db="EMBL/GenBank/DDBJ databases">
        <authorList>
            <person name="Sarangi A.N."/>
            <person name="Ghosh S."/>
            <person name="Mukherjee M."/>
            <person name="Tripathy S."/>
        </authorList>
    </citation>
    <scope>NUCLEOTIDE SEQUENCE</scope>
    <source>
        <strain evidence="1">BDU141951</strain>
    </source>
</reference>
<dbReference type="PANTHER" id="PTHR39624:SF2">
    <property type="entry name" value="OSMC-LIKE PROTEIN"/>
    <property type="match status" value="1"/>
</dbReference>
<accession>A0A0C1Y985</accession>
<dbReference type="SUPFAM" id="SSF82784">
    <property type="entry name" value="OsmC-like"/>
    <property type="match status" value="1"/>
</dbReference>
<dbReference type="InterPro" id="IPR003718">
    <property type="entry name" value="OsmC/Ohr_fam"/>
</dbReference>
<dbReference type="Pfam" id="PF02566">
    <property type="entry name" value="OsmC"/>
    <property type="match status" value="1"/>
</dbReference>
<dbReference type="PANTHER" id="PTHR39624">
    <property type="entry name" value="PROTEIN INVOLVED IN RIMO-MEDIATED BETA-METHYLTHIOLATION OF RIBOSOMAL PROTEIN S12 YCAO"/>
    <property type="match status" value="1"/>
</dbReference>
<dbReference type="AlphaFoldDB" id="A0A0C1Y985"/>
<organism evidence="1">
    <name type="scientific">Lyngbya confervoides BDU141951</name>
    <dbReference type="NCBI Taxonomy" id="1574623"/>
    <lineage>
        <taxon>Bacteria</taxon>
        <taxon>Bacillati</taxon>
        <taxon>Cyanobacteriota</taxon>
        <taxon>Cyanophyceae</taxon>
        <taxon>Oscillatoriophycideae</taxon>
        <taxon>Oscillatoriales</taxon>
        <taxon>Microcoleaceae</taxon>
        <taxon>Lyngbya</taxon>
    </lineage>
</organism>
<dbReference type="Gene3D" id="3.30.300.20">
    <property type="match status" value="1"/>
</dbReference>
<dbReference type="InterPro" id="IPR036102">
    <property type="entry name" value="OsmC/Ohrsf"/>
</dbReference>
<proteinExistence type="predicted"/>
<evidence type="ECO:0000313" key="1">
    <source>
        <dbReference type="EMBL" id="NEV69121.1"/>
    </source>
</evidence>